<dbReference type="InterPro" id="IPR029071">
    <property type="entry name" value="Ubiquitin-like_domsf"/>
</dbReference>
<evidence type="ECO:0000256" key="1">
    <source>
        <dbReference type="SAM" id="MobiDB-lite"/>
    </source>
</evidence>
<dbReference type="Pfam" id="PF00627">
    <property type="entry name" value="UBA"/>
    <property type="match status" value="1"/>
</dbReference>
<feature type="region of interest" description="Disordered" evidence="1">
    <location>
        <begin position="310"/>
        <end position="365"/>
    </location>
</feature>
<dbReference type="GeneID" id="92047880"/>
<comment type="caution">
    <text evidence="4">The sequence shown here is derived from an EMBL/GenBank/DDBJ whole genome shotgun (WGS) entry which is preliminary data.</text>
</comment>
<dbReference type="SMART" id="SM00165">
    <property type="entry name" value="UBA"/>
    <property type="match status" value="1"/>
</dbReference>
<accession>A0ABR1VX77</accession>
<feature type="compositionally biased region" description="Low complexity" evidence="1">
    <location>
        <begin position="313"/>
        <end position="329"/>
    </location>
</feature>
<protein>
    <submittedName>
        <fullName evidence="4">Deubiquitination-protection protein dph1</fullName>
    </submittedName>
</protein>
<proteinExistence type="predicted"/>
<dbReference type="Gene3D" id="1.10.8.10">
    <property type="entry name" value="DNA helicase RuvA subunit, C-terminal domain"/>
    <property type="match status" value="1"/>
</dbReference>
<feature type="compositionally biased region" description="Low complexity" evidence="1">
    <location>
        <begin position="87"/>
        <end position="104"/>
    </location>
</feature>
<dbReference type="Gene3D" id="3.10.20.90">
    <property type="entry name" value="Phosphatidylinositol 3-kinase Catalytic Subunit, Chain A, domain 1"/>
    <property type="match status" value="1"/>
</dbReference>
<evidence type="ECO:0000259" key="2">
    <source>
        <dbReference type="PROSITE" id="PS50030"/>
    </source>
</evidence>
<dbReference type="CDD" id="cd14324">
    <property type="entry name" value="UBA_Dsk2p_like"/>
    <property type="match status" value="1"/>
</dbReference>
<evidence type="ECO:0000259" key="3">
    <source>
        <dbReference type="PROSITE" id="PS50053"/>
    </source>
</evidence>
<dbReference type="SUPFAM" id="SSF54236">
    <property type="entry name" value="Ubiquitin-like"/>
    <property type="match status" value="1"/>
</dbReference>
<dbReference type="SMART" id="SM00213">
    <property type="entry name" value="UBQ"/>
    <property type="match status" value="1"/>
</dbReference>
<dbReference type="Pfam" id="PF00240">
    <property type="entry name" value="ubiquitin"/>
    <property type="match status" value="1"/>
</dbReference>
<name>A0ABR1VX77_9PEZI</name>
<reference evidence="4 5" key="1">
    <citation type="submission" date="2023-01" db="EMBL/GenBank/DDBJ databases">
        <title>Analysis of 21 Apiospora genomes using comparative genomics revels a genus with tremendous synthesis potential of carbohydrate active enzymes and secondary metabolites.</title>
        <authorList>
            <person name="Sorensen T."/>
        </authorList>
    </citation>
    <scope>NUCLEOTIDE SEQUENCE [LARGE SCALE GENOMIC DNA]</scope>
    <source>
        <strain evidence="4 5">CBS 114990</strain>
    </source>
</reference>
<feature type="compositionally biased region" description="Low complexity" evidence="1">
    <location>
        <begin position="336"/>
        <end position="365"/>
    </location>
</feature>
<dbReference type="SUPFAM" id="SSF46934">
    <property type="entry name" value="UBA-like"/>
    <property type="match status" value="1"/>
</dbReference>
<gene>
    <name evidence="4" type="ORF">PG997_010505</name>
</gene>
<feature type="domain" description="UBA" evidence="2">
    <location>
        <begin position="432"/>
        <end position="476"/>
    </location>
</feature>
<feature type="region of interest" description="Disordered" evidence="1">
    <location>
        <begin position="226"/>
        <end position="283"/>
    </location>
</feature>
<evidence type="ECO:0000313" key="5">
    <source>
        <dbReference type="Proteomes" id="UP001433268"/>
    </source>
</evidence>
<dbReference type="PROSITE" id="PS50030">
    <property type="entry name" value="UBA"/>
    <property type="match status" value="1"/>
</dbReference>
<dbReference type="InterPro" id="IPR009060">
    <property type="entry name" value="UBA-like_sf"/>
</dbReference>
<dbReference type="PROSITE" id="PS50053">
    <property type="entry name" value="UBIQUITIN_2"/>
    <property type="match status" value="1"/>
</dbReference>
<dbReference type="RefSeq" id="XP_066666782.1">
    <property type="nucleotide sequence ID" value="XM_066814820.1"/>
</dbReference>
<dbReference type="InterPro" id="IPR015496">
    <property type="entry name" value="Ubiquilin"/>
</dbReference>
<dbReference type="EMBL" id="JAQQWN010000007">
    <property type="protein sequence ID" value="KAK8075842.1"/>
    <property type="molecule type" value="Genomic_DNA"/>
</dbReference>
<dbReference type="PANTHER" id="PTHR10677">
    <property type="entry name" value="UBIQUILIN"/>
    <property type="match status" value="1"/>
</dbReference>
<evidence type="ECO:0000313" key="4">
    <source>
        <dbReference type="EMBL" id="KAK8075842.1"/>
    </source>
</evidence>
<dbReference type="InterPro" id="IPR000626">
    <property type="entry name" value="Ubiquitin-like_dom"/>
</dbReference>
<dbReference type="InterPro" id="IPR015940">
    <property type="entry name" value="UBA"/>
</dbReference>
<feature type="region of interest" description="Disordered" evidence="1">
    <location>
        <begin position="87"/>
        <end position="107"/>
    </location>
</feature>
<dbReference type="Proteomes" id="UP001433268">
    <property type="component" value="Unassembled WGS sequence"/>
</dbReference>
<sequence>MADNAEASSDAQVTFKVKTSGDRNHTITMPETASVHDLKTKLAGSDFEDIPIERQRLIYSGRVMKNEEPLSTYKIKSGNTVHLVKSAASNPAPAPPASSSTPAAPQVPTNMAAGTANNPLAGLTGARYAGLTGLPSADMFGPDGGMVGSMMDEEQMANMLSNPNVAQQMNEMMNNDQFIDMMIQSNPMLRNNPNAREILRSPMFRHMMTNPDALRSAARMQRALRGGVDGPVTPFPAPGVTDNTPSSGDNNAAAAGGDNNNNAAAGQQPPNNPFDAMSWAGLGVPGGQAQGGNAAASNPFAALLGGNPFMGMGAQQPGQQPATGTQPTGATGGTGDAAATGTQAQSGDANSGANPAGGNPPANPFAALFGGMQGAGMGAGAGAGATNPYGLPPGMPPMSNENLMQMMQAMGMGGSPGGAFGGGSPAPVDNRPPEERYADQLRQLNDMGFYDFDRNIAALRRSGGSVQGAVEHLLSS</sequence>
<feature type="domain" description="Ubiquitin-like" evidence="3">
    <location>
        <begin position="13"/>
        <end position="90"/>
    </location>
</feature>
<organism evidence="4 5">
    <name type="scientific">Apiospora hydei</name>
    <dbReference type="NCBI Taxonomy" id="1337664"/>
    <lineage>
        <taxon>Eukaryota</taxon>
        <taxon>Fungi</taxon>
        <taxon>Dikarya</taxon>
        <taxon>Ascomycota</taxon>
        <taxon>Pezizomycotina</taxon>
        <taxon>Sordariomycetes</taxon>
        <taxon>Xylariomycetidae</taxon>
        <taxon>Amphisphaeriales</taxon>
        <taxon>Apiosporaceae</taxon>
        <taxon>Apiospora</taxon>
    </lineage>
</organism>
<dbReference type="PANTHER" id="PTHR10677:SF3">
    <property type="entry name" value="FI07626P-RELATED"/>
    <property type="match status" value="1"/>
</dbReference>
<feature type="compositionally biased region" description="Low complexity" evidence="1">
    <location>
        <begin position="248"/>
        <end position="269"/>
    </location>
</feature>
<keyword evidence="5" id="KW-1185">Reference proteome</keyword>